<protein>
    <submittedName>
        <fullName evidence="2">DNA-binding protein</fullName>
    </submittedName>
</protein>
<dbReference type="GO" id="GO:0003677">
    <property type="term" value="F:DNA binding"/>
    <property type="evidence" value="ECO:0007669"/>
    <property type="project" value="UniProtKB-KW"/>
</dbReference>
<feature type="compositionally biased region" description="Polar residues" evidence="1">
    <location>
        <begin position="1"/>
        <end position="21"/>
    </location>
</feature>
<dbReference type="AlphaFoldDB" id="A0ABD6DZ07"/>
<feature type="compositionally biased region" description="Acidic residues" evidence="1">
    <location>
        <begin position="225"/>
        <end position="234"/>
    </location>
</feature>
<dbReference type="RefSeq" id="WP_256309289.1">
    <property type="nucleotide sequence ID" value="NZ_JANHAW010000005.1"/>
</dbReference>
<feature type="region of interest" description="Disordered" evidence="1">
    <location>
        <begin position="1"/>
        <end position="29"/>
    </location>
</feature>
<sequence>MSKSNPEATSNSTDTENSNAGRQGRQVAKRAFAAEINDATHVFKQSDEERAPNFALLPSGEVANRYFLVGTITEVNDVGNEDEYLQARVVDPTGTMLVYAGQYQPQAAALLSSLEPPAYVAVTAKPSAFESDGETYVSLRPETTTRVDNETRDQWVSETIECTEARLDAFPDSDSEFAAMSREQYGDSLDLDNYREAVNDAREDLGIDMDHRSDRSNSETTTENQNDDVSIDEDGVTKEATVEEAEIAAAVANARFEE</sequence>
<dbReference type="Proteomes" id="UP001597092">
    <property type="component" value="Unassembled WGS sequence"/>
</dbReference>
<keyword evidence="3" id="KW-1185">Reference proteome</keyword>
<accession>A0ABD6DZ07</accession>
<feature type="compositionally biased region" description="Basic and acidic residues" evidence="1">
    <location>
        <begin position="204"/>
        <end position="217"/>
    </location>
</feature>
<comment type="caution">
    <text evidence="2">The sequence shown here is derived from an EMBL/GenBank/DDBJ whole genome shotgun (WGS) entry which is preliminary data.</text>
</comment>
<evidence type="ECO:0000313" key="3">
    <source>
        <dbReference type="Proteomes" id="UP001597092"/>
    </source>
</evidence>
<proteinExistence type="predicted"/>
<name>A0ABD6DZ07_9EURY</name>
<evidence type="ECO:0000313" key="2">
    <source>
        <dbReference type="EMBL" id="MFD1687149.1"/>
    </source>
</evidence>
<evidence type="ECO:0000256" key="1">
    <source>
        <dbReference type="SAM" id="MobiDB-lite"/>
    </source>
</evidence>
<dbReference type="EMBL" id="JBHUDP010000008">
    <property type="protein sequence ID" value="MFD1687149.1"/>
    <property type="molecule type" value="Genomic_DNA"/>
</dbReference>
<gene>
    <name evidence="2" type="ORF">ACFSAS_16230</name>
</gene>
<organism evidence="2 3">
    <name type="scientific">Halobellus litoreus</name>
    <dbReference type="NCBI Taxonomy" id="755310"/>
    <lineage>
        <taxon>Archaea</taxon>
        <taxon>Methanobacteriati</taxon>
        <taxon>Methanobacteriota</taxon>
        <taxon>Stenosarchaea group</taxon>
        <taxon>Halobacteria</taxon>
        <taxon>Halobacteriales</taxon>
        <taxon>Haloferacaceae</taxon>
        <taxon>Halobellus</taxon>
    </lineage>
</organism>
<reference evidence="2 3" key="1">
    <citation type="journal article" date="2019" name="Int. J. Syst. Evol. Microbiol.">
        <title>The Global Catalogue of Microorganisms (GCM) 10K type strain sequencing project: providing services to taxonomists for standard genome sequencing and annotation.</title>
        <authorList>
            <consortium name="The Broad Institute Genomics Platform"/>
            <consortium name="The Broad Institute Genome Sequencing Center for Infectious Disease"/>
            <person name="Wu L."/>
            <person name="Ma J."/>
        </authorList>
    </citation>
    <scope>NUCLEOTIDE SEQUENCE [LARGE SCALE GENOMIC DNA]</scope>
    <source>
        <strain evidence="2 3">CGMCC 1.10387</strain>
    </source>
</reference>
<keyword evidence="2" id="KW-0238">DNA-binding</keyword>
<feature type="region of interest" description="Disordered" evidence="1">
    <location>
        <begin position="204"/>
        <end position="237"/>
    </location>
</feature>